<keyword evidence="11" id="KW-1185">Reference proteome</keyword>
<proteinExistence type="predicted"/>
<feature type="transmembrane region" description="Helical" evidence="7">
    <location>
        <begin position="9"/>
        <end position="30"/>
    </location>
</feature>
<dbReference type="PRINTS" id="PR00786">
    <property type="entry name" value="NEPRILYSIN"/>
</dbReference>
<dbReference type="InterPro" id="IPR000718">
    <property type="entry name" value="Peptidase_M13"/>
</dbReference>
<evidence type="ECO:0000256" key="4">
    <source>
        <dbReference type="ARBA" id="ARBA00022801"/>
    </source>
</evidence>
<dbReference type="InterPro" id="IPR024079">
    <property type="entry name" value="MetalloPept_cat_dom_sf"/>
</dbReference>
<evidence type="ECO:0008006" key="12">
    <source>
        <dbReference type="Google" id="ProtNLM"/>
    </source>
</evidence>
<dbReference type="eggNOG" id="KOG3624">
    <property type="taxonomic scope" value="Eukaryota"/>
</dbReference>
<evidence type="ECO:0000256" key="2">
    <source>
        <dbReference type="ARBA" id="ARBA00022670"/>
    </source>
</evidence>
<dbReference type="GO" id="GO:0004222">
    <property type="term" value="F:metalloendopeptidase activity"/>
    <property type="evidence" value="ECO:0000318"/>
    <property type="project" value="GO_Central"/>
</dbReference>
<evidence type="ECO:0000313" key="10">
    <source>
        <dbReference type="EMBL" id="EDO39596.1"/>
    </source>
</evidence>
<feature type="domain" description="Peptidase M13 C-terminal" evidence="8">
    <location>
        <begin position="580"/>
        <end position="787"/>
    </location>
</feature>
<dbReference type="HOGENOM" id="CLU_006187_8_0_1"/>
<dbReference type="SUPFAM" id="SSF55486">
    <property type="entry name" value="Metalloproteases ('zincins'), catalytic domain"/>
    <property type="match status" value="2"/>
</dbReference>
<dbReference type="Gene3D" id="3.40.390.10">
    <property type="entry name" value="Collagenase (Catalytic Domain)"/>
    <property type="match status" value="2"/>
</dbReference>
<dbReference type="EMBL" id="DS469604">
    <property type="protein sequence ID" value="EDO39596.1"/>
    <property type="molecule type" value="Genomic_DNA"/>
</dbReference>
<dbReference type="GO" id="GO:0016485">
    <property type="term" value="P:protein processing"/>
    <property type="evidence" value="ECO:0000318"/>
    <property type="project" value="GO_Central"/>
</dbReference>
<keyword evidence="2" id="KW-0645">Protease</keyword>
<keyword evidence="7" id="KW-0812">Transmembrane</keyword>
<name>A7S9L3_NEMVE</name>
<dbReference type="PROSITE" id="PS51885">
    <property type="entry name" value="NEPRILYSIN"/>
    <property type="match status" value="1"/>
</dbReference>
<organism evidence="10 11">
    <name type="scientific">Nematostella vectensis</name>
    <name type="common">Starlet sea anemone</name>
    <dbReference type="NCBI Taxonomy" id="45351"/>
    <lineage>
        <taxon>Eukaryota</taxon>
        <taxon>Metazoa</taxon>
        <taxon>Cnidaria</taxon>
        <taxon>Anthozoa</taxon>
        <taxon>Hexacorallia</taxon>
        <taxon>Actiniaria</taxon>
        <taxon>Edwardsiidae</taxon>
        <taxon>Nematostella</taxon>
    </lineage>
</organism>
<evidence type="ECO:0000256" key="1">
    <source>
        <dbReference type="ARBA" id="ARBA00001947"/>
    </source>
</evidence>
<keyword evidence="3" id="KW-0479">Metal-binding</keyword>
<comment type="cofactor">
    <cofactor evidence="1">
        <name>Zn(2+)</name>
        <dbReference type="ChEBI" id="CHEBI:29105"/>
    </cofactor>
</comment>
<dbReference type="PhylomeDB" id="A7S9L3"/>
<keyword evidence="7" id="KW-1133">Transmembrane helix</keyword>
<keyword evidence="5" id="KW-0862">Zinc</keyword>
<protein>
    <recommendedName>
        <fullName evidence="12">Endothelin-converting enzyme 1</fullName>
    </recommendedName>
</protein>
<evidence type="ECO:0000259" key="8">
    <source>
        <dbReference type="Pfam" id="PF01431"/>
    </source>
</evidence>
<gene>
    <name evidence="10" type="ORF">NEMVEDRAFT_v1g208887</name>
</gene>
<dbReference type="PANTHER" id="PTHR11733:SF240">
    <property type="entry name" value="GH14155P-RELATED"/>
    <property type="match status" value="1"/>
</dbReference>
<dbReference type="InterPro" id="IPR008753">
    <property type="entry name" value="Peptidase_M13_N"/>
</dbReference>
<evidence type="ECO:0000313" key="11">
    <source>
        <dbReference type="Proteomes" id="UP000001593"/>
    </source>
</evidence>
<evidence type="ECO:0000259" key="9">
    <source>
        <dbReference type="Pfam" id="PF05649"/>
    </source>
</evidence>
<dbReference type="GO" id="GO:0005886">
    <property type="term" value="C:plasma membrane"/>
    <property type="evidence" value="ECO:0000318"/>
    <property type="project" value="GO_Central"/>
</dbReference>
<evidence type="ECO:0000256" key="5">
    <source>
        <dbReference type="ARBA" id="ARBA00022833"/>
    </source>
</evidence>
<evidence type="ECO:0000256" key="3">
    <source>
        <dbReference type="ARBA" id="ARBA00022723"/>
    </source>
</evidence>
<reference evidence="10 11" key="1">
    <citation type="journal article" date="2007" name="Science">
        <title>Sea anemone genome reveals ancestral eumetazoan gene repertoire and genomic organization.</title>
        <authorList>
            <person name="Putnam N.H."/>
            <person name="Srivastava M."/>
            <person name="Hellsten U."/>
            <person name="Dirks B."/>
            <person name="Chapman J."/>
            <person name="Salamov A."/>
            <person name="Terry A."/>
            <person name="Shapiro H."/>
            <person name="Lindquist E."/>
            <person name="Kapitonov V.V."/>
            <person name="Jurka J."/>
            <person name="Genikhovich G."/>
            <person name="Grigoriev I.V."/>
            <person name="Lucas S.M."/>
            <person name="Steele R.E."/>
            <person name="Finnerty J.R."/>
            <person name="Technau U."/>
            <person name="Martindale M.Q."/>
            <person name="Rokhsar D.S."/>
        </authorList>
    </citation>
    <scope>NUCLEOTIDE SEQUENCE [LARGE SCALE GENOMIC DNA]</scope>
    <source>
        <strain evidence="11">CH2 X CH6</strain>
    </source>
</reference>
<accession>A7S9L3</accession>
<evidence type="ECO:0000256" key="6">
    <source>
        <dbReference type="ARBA" id="ARBA00023049"/>
    </source>
</evidence>
<dbReference type="OMA" id="ARTDWIA"/>
<dbReference type="GO" id="GO:0046872">
    <property type="term" value="F:metal ion binding"/>
    <property type="evidence" value="ECO:0007669"/>
    <property type="project" value="UniProtKB-KW"/>
</dbReference>
<keyword evidence="7" id="KW-0472">Membrane</keyword>
<sequence length="788" mass="88218">MALSRLEKTLIFVTTVLSVFAIVFVVLFAVEVSEKAKTTTAPIEVCTSQGCITAASELLNSIDRTIKPCDDFYLYACGGWMKRNPIPSGQKSWDVSSKLKAEIDAFMKENIVNLETRARYSKISAVTKGLKFYDACLNTNLTESSAFAQKLISDYGSCAALSSTWTPSGWNLTITLTKLIKELGISGLFKFGVELDQRNTSTYTITISEPSFRLSRADLKAADPTVRNAYRTYITAILSAVNSSVSAADIDEIIAFEQQIANIMDSSGYAPLYDRITLNEFVTRVGTEQVNWSNLLRGVFSDVGYVVGDSTTVVVHGMPFLKSLMSLIQSTPKRTLANFLVWQILDLFSVDFGRSNIAAYNALMTALGKGSEYSALRRSDFCYNRAMDINAFGMPLSRIFIDKKFSEADKKWIENMAERIKTVFLDKLQSNTWMDDDTKSAAAQKAKVTTASIGYPPYLKDDTELDNKFSDVTVDVSKYFDSSVSLQKSFNKKNLARVGKVKDRDQVQAYVQRVQAYVQRVQAYVQRVQAYVQRVQAYVQRVQAYVQRVQTYVQRVQAYVQREPIFLTFSRLAMTPVKVNAYYEDSFTRVVFPAAQLQPPFYDGNYTGAVNYGAIGSTVGHELLHGFDNAGKDFDQHGNRASWWTADTLSKFTEKAQCLVNQYNSYSYYGEQVRRDDQVKGSDSLSENIADNSGMMQAHEAYNAWKKEYGFEPRLPGTSFSSDQIFFLSFAQSWCAIITEEEAKAGFANYSPTPWRVNGTLRNSAAFAKAFDCTVGSPMNPTAKCAVW</sequence>
<dbReference type="PANTHER" id="PTHR11733">
    <property type="entry name" value="ZINC METALLOPROTEASE FAMILY M13 NEPRILYSIN-RELATED"/>
    <property type="match status" value="1"/>
</dbReference>
<dbReference type="AlphaFoldDB" id="A7S9L3"/>
<keyword evidence="4" id="KW-0378">Hydrolase</keyword>
<dbReference type="Pfam" id="PF05649">
    <property type="entry name" value="Peptidase_M13_N"/>
    <property type="match status" value="1"/>
</dbReference>
<dbReference type="Proteomes" id="UP000001593">
    <property type="component" value="Unassembled WGS sequence"/>
</dbReference>
<keyword evidence="6" id="KW-0482">Metalloprotease</keyword>
<dbReference type="Pfam" id="PF01431">
    <property type="entry name" value="Peptidase_M13"/>
    <property type="match status" value="1"/>
</dbReference>
<evidence type="ECO:0000256" key="7">
    <source>
        <dbReference type="SAM" id="Phobius"/>
    </source>
</evidence>
<feature type="domain" description="Peptidase M13 N-terminal" evidence="9">
    <location>
        <begin position="68"/>
        <end position="456"/>
    </location>
</feature>
<dbReference type="CDD" id="cd08662">
    <property type="entry name" value="M13"/>
    <property type="match status" value="1"/>
</dbReference>
<dbReference type="InParanoid" id="A7S9L3"/>
<dbReference type="InterPro" id="IPR018497">
    <property type="entry name" value="Peptidase_M13_C"/>
</dbReference>